<evidence type="ECO:0000256" key="3">
    <source>
        <dbReference type="ARBA" id="ARBA00022679"/>
    </source>
</evidence>
<accession>A0A239EFY4</accession>
<keyword evidence="3 7" id="KW-0808">Transferase</keyword>
<keyword evidence="4 7" id="KW-0812">Transmembrane</keyword>
<reference evidence="8 9" key="1">
    <citation type="submission" date="2017-06" db="EMBL/GenBank/DDBJ databases">
        <authorList>
            <person name="Kim H.J."/>
            <person name="Triplett B.A."/>
        </authorList>
    </citation>
    <scope>NUCLEOTIDE SEQUENCE [LARGE SCALE GENOMIC DNA]</scope>
    <source>
        <strain evidence="8 9">DSM 19307</strain>
    </source>
</reference>
<comment type="function">
    <text evidence="7">Catalyzes the transfer of the diacylglyceryl group from phosphatidylglycerol to the sulfhydryl group of the N-terminal cysteine of a prolipoprotein, the first step in the formation of mature lipoproteins.</text>
</comment>
<dbReference type="UniPathway" id="UPA00664"/>
<feature type="transmembrane region" description="Helical" evidence="7">
    <location>
        <begin position="13"/>
        <end position="34"/>
    </location>
</feature>
<dbReference type="GO" id="GO:0005886">
    <property type="term" value="C:plasma membrane"/>
    <property type="evidence" value="ECO:0007669"/>
    <property type="project" value="UniProtKB-SubCell"/>
</dbReference>
<dbReference type="PANTHER" id="PTHR30589:SF0">
    <property type="entry name" value="PHOSPHATIDYLGLYCEROL--PROLIPOPROTEIN DIACYLGLYCERYL TRANSFERASE"/>
    <property type="match status" value="1"/>
</dbReference>
<evidence type="ECO:0000256" key="7">
    <source>
        <dbReference type="HAMAP-Rule" id="MF_01147"/>
    </source>
</evidence>
<keyword evidence="8" id="KW-0449">Lipoprotein</keyword>
<dbReference type="GO" id="GO:0008961">
    <property type="term" value="F:phosphatidylglycerol-prolipoprotein diacylglyceryl transferase activity"/>
    <property type="evidence" value="ECO:0007669"/>
    <property type="project" value="UniProtKB-UniRule"/>
</dbReference>
<evidence type="ECO:0000256" key="5">
    <source>
        <dbReference type="ARBA" id="ARBA00022989"/>
    </source>
</evidence>
<dbReference type="HAMAP" id="MF_01147">
    <property type="entry name" value="Lgt"/>
    <property type="match status" value="1"/>
</dbReference>
<comment type="catalytic activity">
    <reaction evidence="7">
        <text>L-cysteinyl-[prolipoprotein] + a 1,2-diacyl-sn-glycero-3-phospho-(1'-sn-glycerol) = an S-1,2-diacyl-sn-glyceryl-L-cysteinyl-[prolipoprotein] + sn-glycerol 1-phosphate + H(+)</text>
        <dbReference type="Rhea" id="RHEA:56712"/>
        <dbReference type="Rhea" id="RHEA-COMP:14679"/>
        <dbReference type="Rhea" id="RHEA-COMP:14680"/>
        <dbReference type="ChEBI" id="CHEBI:15378"/>
        <dbReference type="ChEBI" id="CHEBI:29950"/>
        <dbReference type="ChEBI" id="CHEBI:57685"/>
        <dbReference type="ChEBI" id="CHEBI:64716"/>
        <dbReference type="ChEBI" id="CHEBI:140658"/>
        <dbReference type="EC" id="2.5.1.145"/>
    </reaction>
</comment>
<evidence type="ECO:0000256" key="1">
    <source>
        <dbReference type="ARBA" id="ARBA00007150"/>
    </source>
</evidence>
<gene>
    <name evidence="7" type="primary">lgt</name>
    <name evidence="8" type="ORF">SAMN05421640_0111</name>
</gene>
<evidence type="ECO:0000256" key="6">
    <source>
        <dbReference type="ARBA" id="ARBA00023136"/>
    </source>
</evidence>
<protein>
    <recommendedName>
        <fullName evidence="7">Phosphatidylglycerol--prolipoprotein diacylglyceryl transferase</fullName>
        <ecNumber evidence="7">2.5.1.145</ecNumber>
    </recommendedName>
</protein>
<comment type="pathway">
    <text evidence="7">Protein modification; lipoprotein biosynthesis (diacylglyceryl transfer).</text>
</comment>
<dbReference type="AlphaFoldDB" id="A0A239EFY4"/>
<feature type="transmembrane region" description="Helical" evidence="7">
    <location>
        <begin position="171"/>
        <end position="188"/>
    </location>
</feature>
<feature type="transmembrane region" description="Helical" evidence="7">
    <location>
        <begin position="117"/>
        <end position="138"/>
    </location>
</feature>
<organism evidence="8 9">
    <name type="scientific">Ekhidna lutea</name>
    <dbReference type="NCBI Taxonomy" id="447679"/>
    <lineage>
        <taxon>Bacteria</taxon>
        <taxon>Pseudomonadati</taxon>
        <taxon>Bacteroidota</taxon>
        <taxon>Cytophagia</taxon>
        <taxon>Cytophagales</taxon>
        <taxon>Reichenbachiellaceae</taxon>
        <taxon>Ekhidna</taxon>
    </lineage>
</organism>
<dbReference type="Pfam" id="PF01790">
    <property type="entry name" value="LGT"/>
    <property type="match status" value="1"/>
</dbReference>
<dbReference type="PANTHER" id="PTHR30589">
    <property type="entry name" value="PROLIPOPROTEIN DIACYLGLYCERYL TRANSFERASE"/>
    <property type="match status" value="1"/>
</dbReference>
<feature type="transmembrane region" description="Helical" evidence="7">
    <location>
        <begin position="200"/>
        <end position="217"/>
    </location>
</feature>
<dbReference type="EMBL" id="FZPD01000001">
    <property type="protein sequence ID" value="SNS43158.1"/>
    <property type="molecule type" value="Genomic_DNA"/>
</dbReference>
<keyword evidence="9" id="KW-1185">Reference proteome</keyword>
<feature type="transmembrane region" description="Helical" evidence="7">
    <location>
        <begin position="87"/>
        <end position="105"/>
    </location>
</feature>
<dbReference type="OrthoDB" id="871140at2"/>
<feature type="transmembrane region" description="Helical" evidence="7">
    <location>
        <begin position="229"/>
        <end position="249"/>
    </location>
</feature>
<evidence type="ECO:0000256" key="4">
    <source>
        <dbReference type="ARBA" id="ARBA00022692"/>
    </source>
</evidence>
<keyword evidence="2 7" id="KW-1003">Cell membrane</keyword>
<name>A0A239EFY4_EKHLU</name>
<evidence type="ECO:0000256" key="2">
    <source>
        <dbReference type="ARBA" id="ARBA00022475"/>
    </source>
</evidence>
<proteinExistence type="inferred from homology"/>
<feature type="binding site" evidence="7">
    <location>
        <position position="131"/>
    </location>
    <ligand>
        <name>a 1,2-diacyl-sn-glycero-3-phospho-(1'-sn-glycerol)</name>
        <dbReference type="ChEBI" id="CHEBI:64716"/>
    </ligand>
</feature>
<comment type="similarity">
    <text evidence="1 7">Belongs to the Lgt family.</text>
</comment>
<keyword evidence="6 7" id="KW-0472">Membrane</keyword>
<dbReference type="GO" id="GO:0042158">
    <property type="term" value="P:lipoprotein biosynthetic process"/>
    <property type="evidence" value="ECO:0007669"/>
    <property type="project" value="UniProtKB-UniRule"/>
</dbReference>
<dbReference type="NCBIfam" id="TIGR00544">
    <property type="entry name" value="lgt"/>
    <property type="match status" value="1"/>
</dbReference>
<evidence type="ECO:0000313" key="9">
    <source>
        <dbReference type="Proteomes" id="UP000198393"/>
    </source>
</evidence>
<dbReference type="InterPro" id="IPR001640">
    <property type="entry name" value="Lgt"/>
</dbReference>
<dbReference type="EC" id="2.5.1.145" evidence="7"/>
<comment type="subcellular location">
    <subcellularLocation>
        <location evidence="7">Cell membrane</location>
        <topology evidence="7">Multi-pass membrane protein</topology>
    </subcellularLocation>
</comment>
<sequence>MHPELFSIGDFTIHTYGFMIMIGATLGFFYMTYSAKKDLGIERDKIQNLAILVIVSAFIGGKLFFYLEDPSYYFGSWENMKRNFRTGFVFYGSLLFAVPLIVWYFKKEKWPLWPLMDRLAITACIIHGLGRLGCFFAGCCHGVPTDMPWGVTFTDPISQAEPLHTPLHPTQLYSATLIFGIMIVLLMLKRYNRFEGQLFFVYIIIYAFGRGIIEFFRGDEERGYIIDGVLSHSQFISLGVIAVTVWAYLRFKKKARFRK</sequence>
<evidence type="ECO:0000313" key="8">
    <source>
        <dbReference type="EMBL" id="SNS43158.1"/>
    </source>
</evidence>
<dbReference type="Proteomes" id="UP000198393">
    <property type="component" value="Unassembled WGS sequence"/>
</dbReference>
<keyword evidence="5 7" id="KW-1133">Transmembrane helix</keyword>
<feature type="transmembrane region" description="Helical" evidence="7">
    <location>
        <begin position="46"/>
        <end position="67"/>
    </location>
</feature>
<dbReference type="RefSeq" id="WP_089354900.1">
    <property type="nucleotide sequence ID" value="NZ_FZPD01000001.1"/>
</dbReference>